<sequence>MAQTDIQLFELNQRTLSQWFSRCQKDRGVSVLLQGTGVVPAVAVAVQPLPPAKGLSFVPVGQGQPFNGVGEQCTEEPVLSPGVSTAPSAQPSSSGRVLTEAVLQMQSVKYTPITEYFPSKELDLWSRDGVHLSDSAGMPILVGSIWNAAYMQLVPAEPTPSPVVHRRSPPARRVTPRVIVKGEVAKSPQLDPSKWTVIGQGRKRSQHDEPEQSIDALKQAGTVQQEELEESYLPLTAVWFSSAMLVEMDKISPSHPPGPDECTPKRQKKAKMELKQRAPASKRTLAKRQGEAAPMVVEVILRPPTSRGTVAVEQQVCALCVKDVLSE</sequence>
<evidence type="ECO:0000313" key="3">
    <source>
        <dbReference type="Proteomes" id="UP001219934"/>
    </source>
</evidence>
<organism evidence="2 3">
    <name type="scientific">Pogonophryne albipinna</name>
    <dbReference type="NCBI Taxonomy" id="1090488"/>
    <lineage>
        <taxon>Eukaryota</taxon>
        <taxon>Metazoa</taxon>
        <taxon>Chordata</taxon>
        <taxon>Craniata</taxon>
        <taxon>Vertebrata</taxon>
        <taxon>Euteleostomi</taxon>
        <taxon>Actinopterygii</taxon>
        <taxon>Neopterygii</taxon>
        <taxon>Teleostei</taxon>
        <taxon>Neoteleostei</taxon>
        <taxon>Acanthomorphata</taxon>
        <taxon>Eupercaria</taxon>
        <taxon>Perciformes</taxon>
        <taxon>Notothenioidei</taxon>
        <taxon>Pogonophryne</taxon>
    </lineage>
</organism>
<evidence type="ECO:0000313" key="2">
    <source>
        <dbReference type="EMBL" id="KAJ4941909.1"/>
    </source>
</evidence>
<feature type="region of interest" description="Disordered" evidence="1">
    <location>
        <begin position="252"/>
        <end position="289"/>
    </location>
</feature>
<dbReference type="EMBL" id="JAPTMU010000006">
    <property type="protein sequence ID" value="KAJ4941909.1"/>
    <property type="molecule type" value="Genomic_DNA"/>
</dbReference>
<accession>A0AAD6BC24</accession>
<dbReference type="Proteomes" id="UP001219934">
    <property type="component" value="Unassembled WGS sequence"/>
</dbReference>
<dbReference type="AlphaFoldDB" id="A0AAD6BC24"/>
<evidence type="ECO:0000256" key="1">
    <source>
        <dbReference type="SAM" id="MobiDB-lite"/>
    </source>
</evidence>
<keyword evidence="3" id="KW-1185">Reference proteome</keyword>
<name>A0AAD6BC24_9TELE</name>
<reference evidence="2" key="1">
    <citation type="submission" date="2022-11" db="EMBL/GenBank/DDBJ databases">
        <title>Chromosome-level genome of Pogonophryne albipinna.</title>
        <authorList>
            <person name="Jo E."/>
        </authorList>
    </citation>
    <scope>NUCLEOTIDE SEQUENCE</scope>
    <source>
        <strain evidence="2">SGF0006</strain>
        <tissue evidence="2">Muscle</tissue>
    </source>
</reference>
<comment type="caution">
    <text evidence="2">The sequence shown here is derived from an EMBL/GenBank/DDBJ whole genome shotgun (WGS) entry which is preliminary data.</text>
</comment>
<proteinExistence type="predicted"/>
<gene>
    <name evidence="2" type="ORF">JOQ06_011781</name>
</gene>
<feature type="region of interest" description="Disordered" evidence="1">
    <location>
        <begin position="193"/>
        <end position="212"/>
    </location>
</feature>
<protein>
    <submittedName>
        <fullName evidence="2">Uncharacterized protein</fullName>
    </submittedName>
</protein>